<sequence>MAAAPVNVSLQGPAGCPTTFLSARKPRSASFVRFPRNHPLQQRGGVFPSLAWSAGGDDRRRRRLKAQEPDQVPRSCKQLFSDADFVDPRTPTSYIDVLNKLRLRHPSSLQQKLMREEDERYEKALQKCARNFVDGIIQFVSSEKEYYKFIIIACKENTNMIVELGFISCNNRDDILNGLERIEDDIAKGRFEWRENKDVRSNIVEALIERVGEPARKLDVTISQYVQKLTILRLWFHNSTDTILTQIEQLQVELVLLALRNWEFVVPLICRRTDWILLGEFILSQVELLESDVSRLRSCKNMIGSTLHITFPLSSIDGCLDRLSDEGSDLLQNAIVNFANIIIGDIAINLATLERGISYWSSFRFLTSNDRVKESVSLLGKHVSDLDKYTATKENSLTSFHIQDPFQRFVAVYVIVQQILKVTTDFAKNASFNHEKVQNSPSNCCVRISRFSDFHTVKGRDPDQSEKKEDYAMVIKEFRSRSDDTVKRLIDWLGEHQTREKPLKFCKFWSV</sequence>
<dbReference type="OrthoDB" id="682717at2759"/>
<dbReference type="Gene3D" id="1.10.275.10">
    <property type="entry name" value="Fumarase/aspartase (N-terminal domain)"/>
    <property type="match status" value="1"/>
</dbReference>
<reference evidence="1" key="1">
    <citation type="journal article" date="2012" name="Nat. Biotechnol.">
        <title>Reference genome sequence of the model plant Setaria.</title>
        <authorList>
            <person name="Bennetzen J.L."/>
            <person name="Schmutz J."/>
            <person name="Wang H."/>
            <person name="Percifield R."/>
            <person name="Hawkins J."/>
            <person name="Pontaroli A.C."/>
            <person name="Estep M."/>
            <person name="Feng L."/>
            <person name="Vaughn J.N."/>
            <person name="Grimwood J."/>
            <person name="Jenkins J."/>
            <person name="Barry K."/>
            <person name="Lindquist E."/>
            <person name="Hellsten U."/>
            <person name="Deshpande S."/>
            <person name="Wang X."/>
            <person name="Wu X."/>
            <person name="Mitros T."/>
            <person name="Triplett J."/>
            <person name="Yang X."/>
            <person name="Ye C.Y."/>
            <person name="Mauro-Herrera M."/>
            <person name="Wang L."/>
            <person name="Li P."/>
            <person name="Sharma M."/>
            <person name="Sharma R."/>
            <person name="Ronald P.C."/>
            <person name="Panaud O."/>
            <person name="Kellogg E.A."/>
            <person name="Brutnell T.P."/>
            <person name="Doust A.N."/>
            <person name="Tuskan G.A."/>
            <person name="Rokhsar D."/>
            <person name="Devos K.M."/>
        </authorList>
    </citation>
    <scope>NUCLEOTIDE SEQUENCE [LARGE SCALE GENOMIC DNA]</scope>
    <source>
        <strain evidence="1">Yugu1</strain>
    </source>
</reference>
<protein>
    <submittedName>
        <fullName evidence="1">Uncharacterized protein</fullName>
    </submittedName>
</protein>
<dbReference type="EMBL" id="CM003530">
    <property type="protein sequence ID" value="RCV19531.1"/>
    <property type="molecule type" value="Genomic_DNA"/>
</dbReference>
<dbReference type="Gene3D" id="1.20.200.10">
    <property type="entry name" value="Fumarase/aspartase (Central domain)"/>
    <property type="match status" value="1"/>
</dbReference>
<gene>
    <name evidence="1" type="ORF">SETIT_3G393200v2</name>
</gene>
<proteinExistence type="predicted"/>
<dbReference type="InterPro" id="IPR024083">
    <property type="entry name" value="Fumarase/histidase_N"/>
</dbReference>
<dbReference type="STRING" id="4555.A0A368QNK4"/>
<organism evidence="1">
    <name type="scientific">Setaria italica</name>
    <name type="common">Foxtail millet</name>
    <name type="synonym">Panicum italicum</name>
    <dbReference type="NCBI Taxonomy" id="4555"/>
    <lineage>
        <taxon>Eukaryota</taxon>
        <taxon>Viridiplantae</taxon>
        <taxon>Streptophyta</taxon>
        <taxon>Embryophyta</taxon>
        <taxon>Tracheophyta</taxon>
        <taxon>Spermatophyta</taxon>
        <taxon>Magnoliopsida</taxon>
        <taxon>Liliopsida</taxon>
        <taxon>Poales</taxon>
        <taxon>Poaceae</taxon>
        <taxon>PACMAD clade</taxon>
        <taxon>Panicoideae</taxon>
        <taxon>Panicodae</taxon>
        <taxon>Paniceae</taxon>
        <taxon>Cenchrinae</taxon>
        <taxon>Setaria</taxon>
    </lineage>
</organism>
<accession>A0A368QNK4</accession>
<dbReference type="PANTHER" id="PTHR43814:SF5">
    <property type="entry name" value="MHD1 DOMAIN-CONTAINING PROTEIN"/>
    <property type="match status" value="1"/>
</dbReference>
<dbReference type="SUPFAM" id="SSF48557">
    <property type="entry name" value="L-aspartase-like"/>
    <property type="match status" value="1"/>
</dbReference>
<dbReference type="PANTHER" id="PTHR43814">
    <property type="entry name" value="ARGININOSUCCINATE LYASE"/>
    <property type="match status" value="1"/>
</dbReference>
<dbReference type="AlphaFoldDB" id="A0A368QNK4"/>
<evidence type="ECO:0000313" key="1">
    <source>
        <dbReference type="EMBL" id="RCV19531.1"/>
    </source>
</evidence>
<dbReference type="InterPro" id="IPR008948">
    <property type="entry name" value="L-Aspartase-like"/>
</dbReference>
<dbReference type="InterPro" id="IPR009049">
    <property type="entry name" value="Argininosuccinate_lyase"/>
</dbReference>
<dbReference type="GO" id="GO:0004056">
    <property type="term" value="F:argininosuccinate lyase activity"/>
    <property type="evidence" value="ECO:0007669"/>
    <property type="project" value="InterPro"/>
</dbReference>
<reference evidence="1" key="2">
    <citation type="submission" date="2015-07" db="EMBL/GenBank/DDBJ databases">
        <authorList>
            <person name="Noorani M."/>
        </authorList>
    </citation>
    <scope>NUCLEOTIDE SEQUENCE</scope>
    <source>
        <strain evidence="1">Yugu1</strain>
    </source>
</reference>
<dbReference type="GO" id="GO:0042450">
    <property type="term" value="P:L-arginine biosynthetic process via ornithine"/>
    <property type="evidence" value="ECO:0007669"/>
    <property type="project" value="InterPro"/>
</dbReference>
<name>A0A368QNK4_SETIT</name>